<reference evidence="2 3" key="1">
    <citation type="submission" date="2019-07" db="EMBL/GenBank/DDBJ databases">
        <title>De Novo Assembly of kiwifruit Actinidia rufa.</title>
        <authorList>
            <person name="Sugita-Konishi S."/>
            <person name="Sato K."/>
            <person name="Mori E."/>
            <person name="Abe Y."/>
            <person name="Kisaki G."/>
            <person name="Hamano K."/>
            <person name="Suezawa K."/>
            <person name="Otani M."/>
            <person name="Fukuda T."/>
            <person name="Manabe T."/>
            <person name="Gomi K."/>
            <person name="Tabuchi M."/>
            <person name="Akimitsu K."/>
            <person name="Kataoka I."/>
        </authorList>
    </citation>
    <scope>NUCLEOTIDE SEQUENCE [LARGE SCALE GENOMIC DNA]</scope>
    <source>
        <strain evidence="3">cv. Fuchu</strain>
    </source>
</reference>
<protein>
    <recommendedName>
        <fullName evidence="4">Secreted protein</fullName>
    </recommendedName>
</protein>
<evidence type="ECO:0000256" key="1">
    <source>
        <dbReference type="SAM" id="SignalP"/>
    </source>
</evidence>
<evidence type="ECO:0000313" key="2">
    <source>
        <dbReference type="EMBL" id="GFZ16287.1"/>
    </source>
</evidence>
<evidence type="ECO:0008006" key="4">
    <source>
        <dbReference type="Google" id="ProtNLM"/>
    </source>
</evidence>
<proteinExistence type="predicted"/>
<keyword evidence="1" id="KW-0732">Signal</keyword>
<comment type="caution">
    <text evidence="2">The sequence shown here is derived from an EMBL/GenBank/DDBJ whole genome shotgun (WGS) entry which is preliminary data.</text>
</comment>
<accession>A0A7J0GZM5</accession>
<dbReference type="Proteomes" id="UP000585474">
    <property type="component" value="Unassembled WGS sequence"/>
</dbReference>
<feature type="chain" id="PRO_5029847599" description="Secreted protein" evidence="1">
    <location>
        <begin position="21"/>
        <end position="73"/>
    </location>
</feature>
<organism evidence="2 3">
    <name type="scientific">Actinidia rufa</name>
    <dbReference type="NCBI Taxonomy" id="165716"/>
    <lineage>
        <taxon>Eukaryota</taxon>
        <taxon>Viridiplantae</taxon>
        <taxon>Streptophyta</taxon>
        <taxon>Embryophyta</taxon>
        <taxon>Tracheophyta</taxon>
        <taxon>Spermatophyta</taxon>
        <taxon>Magnoliopsida</taxon>
        <taxon>eudicotyledons</taxon>
        <taxon>Gunneridae</taxon>
        <taxon>Pentapetalae</taxon>
        <taxon>asterids</taxon>
        <taxon>Ericales</taxon>
        <taxon>Actinidiaceae</taxon>
        <taxon>Actinidia</taxon>
    </lineage>
</organism>
<dbReference type="EMBL" id="BJWL01000025">
    <property type="protein sequence ID" value="GFZ16287.1"/>
    <property type="molecule type" value="Genomic_DNA"/>
</dbReference>
<dbReference type="AlphaFoldDB" id="A0A7J0GZM5"/>
<gene>
    <name evidence="2" type="ORF">Acr_25g0006960</name>
</gene>
<feature type="signal peptide" evidence="1">
    <location>
        <begin position="1"/>
        <end position="20"/>
    </location>
</feature>
<evidence type="ECO:0000313" key="3">
    <source>
        <dbReference type="Proteomes" id="UP000585474"/>
    </source>
</evidence>
<keyword evidence="3" id="KW-1185">Reference proteome</keyword>
<sequence length="73" mass="8078">MQSPDLSLSLLRICIGDVVAAVSNSLGAGREPLRRRRDLCVVRFIGWRIGFRLASTESETAVNMTGKFQISVR</sequence>
<name>A0A7J0GZM5_9ERIC</name>